<dbReference type="AlphaFoldDB" id="A0A7C8LED7"/>
<proteinExistence type="inferred from homology"/>
<keyword evidence="7" id="KW-0255">Endonuclease</keyword>
<dbReference type="GO" id="GO:0006310">
    <property type="term" value="P:DNA recombination"/>
    <property type="evidence" value="ECO:0007669"/>
    <property type="project" value="UniProtKB-KW"/>
</dbReference>
<evidence type="ECO:0000313" key="10">
    <source>
        <dbReference type="EMBL" id="KAE9633997.1"/>
    </source>
</evidence>
<dbReference type="InterPro" id="IPR004843">
    <property type="entry name" value="Calcineurin-like_PHP"/>
</dbReference>
<keyword evidence="6 7" id="KW-0269">Exonuclease</keyword>
<accession>A0A7C8LED7</accession>
<evidence type="ECO:0000259" key="9">
    <source>
        <dbReference type="Pfam" id="PF12320"/>
    </source>
</evidence>
<dbReference type="InterPro" id="IPR026843">
    <property type="entry name" value="SbcD_C"/>
</dbReference>
<reference evidence="10 11" key="1">
    <citation type="submission" date="2019-12" db="EMBL/GenBank/DDBJ databases">
        <title>Defluviitalea raffinosedens, isolated from a biogas fermenter, genome sequencing and characterization.</title>
        <authorList>
            <person name="Rettenmaier R."/>
            <person name="Schneider M."/>
            <person name="Neuhaus K."/>
            <person name="Liebl W."/>
            <person name="Zverlov V."/>
        </authorList>
    </citation>
    <scope>NUCLEOTIDE SEQUENCE [LARGE SCALE GENOMIC DNA]</scope>
    <source>
        <strain evidence="10 11">249c-K6</strain>
    </source>
</reference>
<sequence length="407" mass="46558">MRILHTSDWHLGKNLENYSRLDEQAEFIEELIEIIDNKQVDMVIISGDVYDTGNPPAKAEKLFYSAMQRIANGGKRPVLVIAGNHDNPERLSAPSPLAYEQGIILLGTPKSVAQVGDYPHYRIVDAGEGYVEIELKGEKVVAITLPYPSEKRLNEIISFDMDEEEMQSSYSKRIGKLFESLSSKYRDDTINIAVSHLFMIGGEETDSERPIQLGGSLAVDPSVLPKKAQYVALGHLHRPQKVKGTEVEAYYSGSPIQYSKSEISYSKCLYIVDISAGEKAKIEEVYLKNYKPIEVWRCENIEEAMEKCRENSQRNLWVYLEVKTDRVLLQSEIKELKRLKQDIVEILPVYTNQENEEEIENIKDKSIDTLFKEFYIQHRQVEPTEEMMELFLSVMMGEEDEDAAEEA</sequence>
<name>A0A7C8LED7_9FIRM</name>
<dbReference type="Gene3D" id="3.60.21.10">
    <property type="match status" value="1"/>
</dbReference>
<evidence type="ECO:0000259" key="8">
    <source>
        <dbReference type="Pfam" id="PF00149"/>
    </source>
</evidence>
<dbReference type="GO" id="GO:0004519">
    <property type="term" value="F:endonuclease activity"/>
    <property type="evidence" value="ECO:0007669"/>
    <property type="project" value="UniProtKB-KW"/>
</dbReference>
<organism evidence="10 11">
    <name type="scientific">Defluviitalea raffinosedens</name>
    <dbReference type="NCBI Taxonomy" id="1450156"/>
    <lineage>
        <taxon>Bacteria</taxon>
        <taxon>Bacillati</taxon>
        <taxon>Bacillota</taxon>
        <taxon>Clostridia</taxon>
        <taxon>Lachnospirales</taxon>
        <taxon>Defluviitaleaceae</taxon>
        <taxon>Defluviitalea</taxon>
    </lineage>
</organism>
<comment type="function">
    <text evidence="7">SbcCD cleaves DNA hairpin structures. These structures can inhibit DNA replication and are intermediates in certain DNA recombination reactions. The complex acts as a 3'-&gt;5' double strand exonuclease that can open hairpins. It also has a 5' single-strand endonuclease activity.</text>
</comment>
<keyword evidence="4 7" id="KW-0540">Nuclease</keyword>
<dbReference type="InterPro" id="IPR004593">
    <property type="entry name" value="SbcD"/>
</dbReference>
<dbReference type="CDD" id="cd00840">
    <property type="entry name" value="MPP_Mre11_N"/>
    <property type="match status" value="1"/>
</dbReference>
<comment type="similarity">
    <text evidence="1 7">Belongs to the SbcD family.</text>
</comment>
<comment type="caution">
    <text evidence="10">The sequence shown here is derived from an EMBL/GenBank/DDBJ whole genome shotgun (WGS) entry which is preliminary data.</text>
</comment>
<dbReference type="SUPFAM" id="SSF56300">
    <property type="entry name" value="Metallo-dependent phosphatases"/>
    <property type="match status" value="1"/>
</dbReference>
<evidence type="ECO:0000256" key="6">
    <source>
        <dbReference type="ARBA" id="ARBA00022839"/>
    </source>
</evidence>
<keyword evidence="7" id="KW-0233">DNA recombination</keyword>
<keyword evidence="11" id="KW-1185">Reference proteome</keyword>
<dbReference type="PANTHER" id="PTHR30337">
    <property type="entry name" value="COMPONENT OF ATP-DEPENDENT DSDNA EXONUCLEASE"/>
    <property type="match status" value="1"/>
</dbReference>
<protein>
    <recommendedName>
        <fullName evidence="3 7">Nuclease SbcCD subunit D</fullName>
    </recommendedName>
</protein>
<feature type="domain" description="Nuclease SbcCD subunit D C-terminal" evidence="9">
    <location>
        <begin position="290"/>
        <end position="378"/>
    </location>
</feature>
<dbReference type="RefSeq" id="WP_158740280.1">
    <property type="nucleotide sequence ID" value="NZ_JAFBEP010000008.1"/>
</dbReference>
<dbReference type="OrthoDB" id="9773856at2"/>
<dbReference type="InterPro" id="IPR029052">
    <property type="entry name" value="Metallo-depent_PP-like"/>
</dbReference>
<evidence type="ECO:0000256" key="3">
    <source>
        <dbReference type="ARBA" id="ARBA00013365"/>
    </source>
</evidence>
<dbReference type="InterPro" id="IPR050535">
    <property type="entry name" value="DNA_Repair-Maintenance_Comp"/>
</dbReference>
<dbReference type="Pfam" id="PF12320">
    <property type="entry name" value="SbcD_C"/>
    <property type="match status" value="1"/>
</dbReference>
<feature type="domain" description="Calcineurin-like phosphoesterase" evidence="8">
    <location>
        <begin position="1"/>
        <end position="239"/>
    </location>
</feature>
<dbReference type="EMBL" id="WSLF01000006">
    <property type="protein sequence ID" value="KAE9633997.1"/>
    <property type="molecule type" value="Genomic_DNA"/>
</dbReference>
<gene>
    <name evidence="7 10" type="primary">sbcD</name>
    <name evidence="10" type="ORF">GND95_07690</name>
</gene>
<keyword evidence="5 7" id="KW-0378">Hydrolase</keyword>
<evidence type="ECO:0000256" key="1">
    <source>
        <dbReference type="ARBA" id="ARBA00010555"/>
    </source>
</evidence>
<evidence type="ECO:0000313" key="11">
    <source>
        <dbReference type="Proteomes" id="UP000483018"/>
    </source>
</evidence>
<dbReference type="PANTHER" id="PTHR30337:SF0">
    <property type="entry name" value="NUCLEASE SBCCD SUBUNIT D"/>
    <property type="match status" value="1"/>
</dbReference>
<comment type="subunit">
    <text evidence="2 7">Heterodimer of SbcC and SbcD.</text>
</comment>
<keyword evidence="7" id="KW-0235">DNA replication</keyword>
<dbReference type="GO" id="GO:0008408">
    <property type="term" value="F:3'-5' exonuclease activity"/>
    <property type="evidence" value="ECO:0007669"/>
    <property type="project" value="InterPro"/>
</dbReference>
<evidence type="ECO:0000256" key="7">
    <source>
        <dbReference type="RuleBase" id="RU363069"/>
    </source>
</evidence>
<evidence type="ECO:0000256" key="5">
    <source>
        <dbReference type="ARBA" id="ARBA00022801"/>
    </source>
</evidence>
<dbReference type="InterPro" id="IPR041796">
    <property type="entry name" value="Mre11_N"/>
</dbReference>
<dbReference type="Proteomes" id="UP000483018">
    <property type="component" value="Unassembled WGS sequence"/>
</dbReference>
<dbReference type="Pfam" id="PF00149">
    <property type="entry name" value="Metallophos"/>
    <property type="match status" value="1"/>
</dbReference>
<evidence type="ECO:0000256" key="2">
    <source>
        <dbReference type="ARBA" id="ARBA00011322"/>
    </source>
</evidence>
<evidence type="ECO:0000256" key="4">
    <source>
        <dbReference type="ARBA" id="ARBA00022722"/>
    </source>
</evidence>
<dbReference type="NCBIfam" id="TIGR00619">
    <property type="entry name" value="sbcd"/>
    <property type="match status" value="1"/>
</dbReference>
<dbReference type="GO" id="GO:0006260">
    <property type="term" value="P:DNA replication"/>
    <property type="evidence" value="ECO:0007669"/>
    <property type="project" value="UniProtKB-KW"/>
</dbReference>